<dbReference type="Proteomes" id="UP000050556">
    <property type="component" value="Unassembled WGS sequence"/>
</dbReference>
<dbReference type="PATRIC" id="fig|562.7813.peg.773"/>
<evidence type="ECO:0000313" key="4">
    <source>
        <dbReference type="EMBL" id="OZP01999.1"/>
    </source>
</evidence>
<evidence type="ECO:0000313" key="7">
    <source>
        <dbReference type="Proteomes" id="UP000050556"/>
    </source>
</evidence>
<dbReference type="Proteomes" id="UP000264870">
    <property type="component" value="Unassembled WGS sequence"/>
</dbReference>
<reference evidence="4 9" key="2">
    <citation type="submission" date="2017-07" db="EMBL/GenBank/DDBJ databases">
        <authorList>
            <person name="Zhi S."/>
            <person name="Banting G."/>
            <person name="Neumann N."/>
        </authorList>
    </citation>
    <scope>NUCLEOTIDE SEQUENCE [LARGE SCALE GENOMIC DNA]</scope>
    <source>
        <strain evidence="4 9">WW41</strain>
    </source>
</reference>
<gene>
    <name evidence="2" type="ORF">ACU57_11465</name>
    <name evidence="1" type="ORF">C3F40_03925</name>
    <name evidence="4" type="ORF">CG702_17145</name>
    <name evidence="5" type="ORF">EPS97_24840</name>
    <name evidence="3" type="ORF">FPI65_29790</name>
    <name evidence="6" type="ORF">FWK02_11400</name>
</gene>
<reference evidence="3 12" key="6">
    <citation type="journal article" date="2020" name="Int. J. Nanomedicine">
        <title>Consequences Of Long-Term Bacteria's Exposure To Silver Nanoformulations With Different PhysicoChemical Properties.</title>
        <authorList>
            <person name="Kedziora A."/>
            <person name="Wernecki M."/>
            <person name="Korzekwa K."/>
            <person name="Speruda M."/>
            <person name="Gerasymchuk Y."/>
            <person name="Lukowiak A."/>
            <person name="Bugla-Ploskonska G."/>
        </authorList>
    </citation>
    <scope>NUCLEOTIDE SEQUENCE [LARGE SCALE GENOMIC DNA]</scope>
    <source>
        <strain evidence="3 12">ATCC 11230</strain>
    </source>
</reference>
<evidence type="ECO:0000313" key="1">
    <source>
        <dbReference type="EMBL" id="AUY01040.1"/>
    </source>
</evidence>
<dbReference type="EMBL" id="LDYI01000086">
    <property type="protein sequence ID" value="KPO12515.1"/>
    <property type="molecule type" value="Genomic_DNA"/>
</dbReference>
<dbReference type="AlphaFoldDB" id="A0A0P7MB38"/>
<proteinExistence type="predicted"/>
<evidence type="ECO:0000313" key="3">
    <source>
        <dbReference type="EMBL" id="NDR95328.1"/>
    </source>
</evidence>
<evidence type="ECO:0000313" key="6">
    <source>
        <dbReference type="EMBL" id="TXT01628.1"/>
    </source>
</evidence>
<evidence type="ECO:0000313" key="12">
    <source>
        <dbReference type="Proteomes" id="UP000471490"/>
    </source>
</evidence>
<reference evidence="6 11" key="5">
    <citation type="submission" date="2019-08" db="EMBL/GenBank/DDBJ databases">
        <title>Whole genome analysis of cultivated E. coli strains isolated from CD patients and healthy donors.</title>
        <authorList>
            <person name="Siniagina M.N."/>
            <person name="Markelova M.I."/>
            <person name="Laikov A.V."/>
            <person name="Boulygina E.A."/>
            <person name="Khusnutdinova D.R."/>
            <person name="Kharchenko A."/>
            <person name="Grigoryeva T.V."/>
        </authorList>
    </citation>
    <scope>NUCLEOTIDE SEQUENCE [LARGE SCALE GENOMIC DNA]</scope>
    <source>
        <strain evidence="6 11">3_77_5</strain>
    </source>
</reference>
<keyword evidence="2" id="KW-0547">Nucleotide-binding</keyword>
<keyword evidence="2" id="KW-0067">ATP-binding</keyword>
<dbReference type="Proteomes" id="UP000290652">
    <property type="component" value="Unassembled WGS sequence"/>
</dbReference>
<keyword evidence="2" id="KW-0378">Hydrolase</keyword>
<keyword evidence="2" id="KW-0347">Helicase</keyword>
<evidence type="ECO:0000313" key="10">
    <source>
        <dbReference type="Proteomes" id="UP000290652"/>
    </source>
</evidence>
<evidence type="ECO:0000313" key="2">
    <source>
        <dbReference type="EMBL" id="KPO12515.1"/>
    </source>
</evidence>
<protein>
    <submittedName>
        <fullName evidence="2">Helicase subunit</fullName>
    </submittedName>
</protein>
<reference evidence="2 7" key="1">
    <citation type="journal article" date="2015" name="Front. Microbiol.">
        <title>Genetic determinants of heat resistance in Escherichia coli.</title>
        <authorList>
            <person name="Mercer R.G."/>
            <person name="Zheng J."/>
            <person name="Garcia-Hernandez R."/>
            <person name="Ruan L."/>
            <person name="Ganzle M.G."/>
            <person name="McMullen L.M."/>
        </authorList>
    </citation>
    <scope>NUCLEOTIDE SEQUENCE [LARGE SCALE GENOMIC DNA]</scope>
    <source>
        <strain evidence="2 7">AW1.3</strain>
    </source>
</reference>
<evidence type="ECO:0000313" key="9">
    <source>
        <dbReference type="Proteomes" id="UP000264870"/>
    </source>
</evidence>
<organism evidence="2 7">
    <name type="scientific">Escherichia coli</name>
    <dbReference type="NCBI Taxonomy" id="562"/>
    <lineage>
        <taxon>Bacteria</taxon>
        <taxon>Pseudomonadati</taxon>
        <taxon>Pseudomonadota</taxon>
        <taxon>Gammaproteobacteria</taxon>
        <taxon>Enterobacterales</taxon>
        <taxon>Enterobacteriaceae</taxon>
        <taxon>Escherichia</taxon>
    </lineage>
</organism>
<dbReference type="Proteomes" id="UP000321461">
    <property type="component" value="Unassembled WGS sequence"/>
</dbReference>
<sequence>MNKVTDKHNVLQEEDRGVGKCMINRILWPVMN</sequence>
<evidence type="ECO:0000313" key="11">
    <source>
        <dbReference type="Proteomes" id="UP000321461"/>
    </source>
</evidence>
<reference evidence="1 8" key="3">
    <citation type="journal article" date="2018" name="MBio">
        <title>Genomic Analysis of Hospital Plumbing Reveals Diverse Reservoir of Bacterial Plasmids Conferring Carbapenem Resistance.</title>
        <authorList>
            <consortium name="NISC Comparative Sequencing Program"/>
            <person name="Weingarten R.A."/>
            <person name="Johnson R.C."/>
            <person name="Conlan S."/>
            <person name="Ramsburg A.M."/>
            <person name="Dekker J.P."/>
            <person name="Lau A.F."/>
            <person name="Khil P."/>
            <person name="Odom R.T."/>
            <person name="Deming C."/>
            <person name="Park M."/>
            <person name="Thomas P.J."/>
            <person name="Henderson D.K."/>
            <person name="Palmore T.N."/>
            <person name="Segre J.A."/>
            <person name="Frank K.M."/>
        </authorList>
    </citation>
    <scope>NUCLEOTIDE SEQUENCE [LARGE SCALE GENOMIC DNA]</scope>
    <source>
        <strain evidence="1 8">ECONIH4</strain>
    </source>
</reference>
<dbReference type="Proteomes" id="UP000239554">
    <property type="component" value="Chromosome"/>
</dbReference>
<evidence type="ECO:0000313" key="8">
    <source>
        <dbReference type="Proteomes" id="UP000239554"/>
    </source>
</evidence>
<dbReference type="EMBL" id="VLTB01000505">
    <property type="protein sequence ID" value="NDR95328.1"/>
    <property type="molecule type" value="Genomic_DNA"/>
</dbReference>
<name>A0A0P7MB38_ECOLX</name>
<dbReference type="EMBL" id="NNAK01000042">
    <property type="protein sequence ID" value="OZP01999.1"/>
    <property type="molecule type" value="Genomic_DNA"/>
</dbReference>
<dbReference type="GO" id="GO:0004386">
    <property type="term" value="F:helicase activity"/>
    <property type="evidence" value="ECO:0007669"/>
    <property type="project" value="UniProtKB-KW"/>
</dbReference>
<accession>A0A0P7MB38</accession>
<reference evidence="5 10" key="4">
    <citation type="submission" date="2019-01" db="EMBL/GenBank/DDBJ databases">
        <title>Genomic analysis of febrile catheter-associated UTI E. coli isolates.</title>
        <authorList>
            <person name="Potter R."/>
            <person name="Zou Z."/>
            <person name="Henderson J."/>
            <person name="Dantas G."/>
        </authorList>
    </citation>
    <scope>NUCLEOTIDE SEQUENCE [LARGE SCALE GENOMIC DNA]</scope>
    <source>
        <strain evidence="5 10">49_rectal</strain>
    </source>
</reference>
<dbReference type="EMBL" id="VSBS01000328">
    <property type="protein sequence ID" value="TXT01628.1"/>
    <property type="molecule type" value="Genomic_DNA"/>
</dbReference>
<dbReference type="Proteomes" id="UP000471490">
    <property type="component" value="Unassembled WGS sequence"/>
</dbReference>
<dbReference type="EMBL" id="SCIU01000171">
    <property type="protein sequence ID" value="RXB15774.1"/>
    <property type="molecule type" value="Genomic_DNA"/>
</dbReference>
<evidence type="ECO:0000313" key="5">
    <source>
        <dbReference type="EMBL" id="RXB15774.1"/>
    </source>
</evidence>
<dbReference type="EMBL" id="CP026399">
    <property type="protein sequence ID" value="AUY01040.1"/>
    <property type="molecule type" value="Genomic_DNA"/>
</dbReference>